<dbReference type="GO" id="GO:0032259">
    <property type="term" value="P:methylation"/>
    <property type="evidence" value="ECO:0007669"/>
    <property type="project" value="UniProtKB-KW"/>
</dbReference>
<sequence>MCDLDYMAEFTIEGPEALAFIQKVFTNDFSNLAIGSVRYTAMTDLDGNMVDDGTVWRLGESRYMYISGDESDYEWLEKCAKDFDIELKNITSEWTTLSLQGPLSTKVLEKLTDNDLGSIRYYKFVEGKVSGVECLIARIGFTGEFGYELHFHPRHGEEMWKG</sequence>
<dbReference type="GO" id="GO:0005829">
    <property type="term" value="C:cytosol"/>
    <property type="evidence" value="ECO:0007669"/>
    <property type="project" value="TreeGrafter"/>
</dbReference>
<keyword evidence="2" id="KW-0808">Transferase</keyword>
<dbReference type="GO" id="GO:0008168">
    <property type="term" value="F:methyltransferase activity"/>
    <property type="evidence" value="ECO:0007669"/>
    <property type="project" value="UniProtKB-KW"/>
</dbReference>
<dbReference type="AlphaFoldDB" id="A0A3D5QE99"/>
<dbReference type="InterPro" id="IPR027266">
    <property type="entry name" value="TrmE/GcvT-like"/>
</dbReference>
<name>A0A3D5QE99_FLESI</name>
<feature type="non-terminal residue" evidence="2">
    <location>
        <position position="162"/>
    </location>
</feature>
<dbReference type="Proteomes" id="UP000262325">
    <property type="component" value="Unassembled WGS sequence"/>
</dbReference>
<comment type="caution">
    <text evidence="2">The sequence shown here is derived from an EMBL/GenBank/DDBJ whole genome shotgun (WGS) entry which is preliminary data.</text>
</comment>
<evidence type="ECO:0000313" key="2">
    <source>
        <dbReference type="EMBL" id="HCW93994.1"/>
    </source>
</evidence>
<dbReference type="EMBL" id="DPPF01000211">
    <property type="protein sequence ID" value="HCW93994.1"/>
    <property type="molecule type" value="Genomic_DNA"/>
</dbReference>
<evidence type="ECO:0000313" key="3">
    <source>
        <dbReference type="Proteomes" id="UP000262325"/>
    </source>
</evidence>
<gene>
    <name evidence="2" type="ORF">DHM44_09980</name>
</gene>
<dbReference type="PANTHER" id="PTHR43757">
    <property type="entry name" value="AMINOMETHYLTRANSFERASE"/>
    <property type="match status" value="1"/>
</dbReference>
<dbReference type="PANTHER" id="PTHR43757:SF2">
    <property type="entry name" value="AMINOMETHYLTRANSFERASE, MITOCHONDRIAL"/>
    <property type="match status" value="1"/>
</dbReference>
<reference evidence="2 3" key="1">
    <citation type="journal article" date="2018" name="Nat. Biotechnol.">
        <title>A standardized bacterial taxonomy based on genome phylogeny substantially revises the tree of life.</title>
        <authorList>
            <person name="Parks D.H."/>
            <person name="Chuvochina M."/>
            <person name="Waite D.W."/>
            <person name="Rinke C."/>
            <person name="Skarshewski A."/>
            <person name="Chaumeil P.A."/>
            <person name="Hugenholtz P."/>
        </authorList>
    </citation>
    <scope>NUCLEOTIDE SEQUENCE [LARGE SCALE GENOMIC DNA]</scope>
    <source>
        <strain evidence="2">UBA8672</strain>
    </source>
</reference>
<dbReference type="InterPro" id="IPR006222">
    <property type="entry name" value="GCVT_N"/>
</dbReference>
<dbReference type="Gene3D" id="3.30.1360.120">
    <property type="entry name" value="Probable tRNA modification gtpase trme, domain 1"/>
    <property type="match status" value="1"/>
</dbReference>
<organism evidence="2 3">
    <name type="scientific">Flexistipes sinusarabici</name>
    <dbReference type="NCBI Taxonomy" id="2352"/>
    <lineage>
        <taxon>Bacteria</taxon>
        <taxon>Pseudomonadati</taxon>
        <taxon>Deferribacterota</taxon>
        <taxon>Deferribacteres</taxon>
        <taxon>Deferribacterales</taxon>
        <taxon>Flexistipitaceae</taxon>
        <taxon>Flexistipes</taxon>
    </lineage>
</organism>
<dbReference type="Pfam" id="PF01571">
    <property type="entry name" value="GCV_T"/>
    <property type="match status" value="1"/>
</dbReference>
<evidence type="ECO:0000259" key="1">
    <source>
        <dbReference type="Pfam" id="PF01571"/>
    </source>
</evidence>
<dbReference type="SUPFAM" id="SSF103025">
    <property type="entry name" value="Folate-binding domain"/>
    <property type="match status" value="1"/>
</dbReference>
<feature type="domain" description="GCVT N-terminal" evidence="1">
    <location>
        <begin position="1"/>
        <end position="161"/>
    </location>
</feature>
<proteinExistence type="predicted"/>
<keyword evidence="2" id="KW-0489">Methyltransferase</keyword>
<accession>A0A3D5QE99</accession>
<protein>
    <submittedName>
        <fullName evidence="2">Glycine cleavage system aminomethyltransferase GcvT</fullName>
    </submittedName>
</protein>
<dbReference type="InterPro" id="IPR028896">
    <property type="entry name" value="GcvT/YgfZ/DmdA"/>
</dbReference>